<dbReference type="InterPro" id="IPR012392">
    <property type="entry name" value="3-ktacl-CoA_syn"/>
</dbReference>
<dbReference type="SUPFAM" id="SSF53901">
    <property type="entry name" value="Thiolase-like"/>
    <property type="match status" value="2"/>
</dbReference>
<dbReference type="GO" id="GO:0006633">
    <property type="term" value="P:fatty acid biosynthetic process"/>
    <property type="evidence" value="ECO:0007669"/>
    <property type="project" value="UniProtKB-UniPathway"/>
</dbReference>
<sequence>MEAAGSALNLHTSKYLMRHAYSVLFYLIRFSTFLSMILMEAFLFLNKWRPIYQLLPLSYFVLFLVVVQRFLSSTCSIYMVDYSCLRPPGFCRVPLSFFVELVSNANIFNKETVDFMAKIITSSGQGEETYFPPSLHYIPLRSHQQDSINEVHMALFPVMDDLLSKTNISPADIDILIVNCTVFCPSPSLPSIIVNRYAMRDDIKTFHLSGMGCSASSVALTLVSDLLKVYKNSNAVILSTEILSAGWYPGNERSKLLLNCTFRMGGAAILLTNRNKARETSKYKLFRTVRSQIASIDKAHFSVMREEDSQGKLGVNINQNFLQFVGLTLRSHITLFGASILPIKEKLRYTLYVLKKRLMINQSGDIYVPNFRSVIQHFCLPVSGIPFIRRIGSGLKLTEREMEAAIMTFHRFGNQSSAAMWYELGYMEAKEMVKQGDKVWQLGLGTGWKAASVVWECLRDLLDEKDNGPWFDCIDKYPINSPRV</sequence>
<dbReference type="GeneID" id="104591366"/>
<keyword evidence="5" id="KW-1185">Reference proteome</keyword>
<dbReference type="Proteomes" id="UP000189703">
    <property type="component" value="Unplaced"/>
</dbReference>
<keyword evidence="3 4" id="KW-0012">Acyltransferase</keyword>
<evidence type="ECO:0000313" key="5">
    <source>
        <dbReference type="Proteomes" id="UP000189703"/>
    </source>
</evidence>
<dbReference type="Pfam" id="PF08541">
    <property type="entry name" value="ACP_syn_III_C"/>
    <property type="match status" value="1"/>
</dbReference>
<dbReference type="PIRSF" id="PIRSF036417">
    <property type="entry name" value="3-ktacl-CoA_syn"/>
    <property type="match status" value="1"/>
</dbReference>
<dbReference type="GO" id="GO:0016020">
    <property type="term" value="C:membrane"/>
    <property type="evidence" value="ECO:0007669"/>
    <property type="project" value="InterPro"/>
</dbReference>
<dbReference type="KEGG" id="nnu:104591366"/>
<comment type="pathway">
    <text evidence="4">Lipid metabolism; fatty acid biosynthesis.</text>
</comment>
<proteinExistence type="inferred from homology"/>
<accession>A0A1U7Z7R3</accession>
<dbReference type="InterPro" id="IPR016039">
    <property type="entry name" value="Thiolase-like"/>
</dbReference>
<comment type="similarity">
    <text evidence="1 4">Belongs to the thiolase-like superfamily. Chalcone/stilbene synthases family.</text>
</comment>
<dbReference type="GO" id="GO:0016747">
    <property type="term" value="F:acyltransferase activity, transferring groups other than amino-acyl groups"/>
    <property type="evidence" value="ECO:0007669"/>
    <property type="project" value="InterPro"/>
</dbReference>
<dbReference type="InterPro" id="IPR013747">
    <property type="entry name" value="ACP_syn_III_C"/>
</dbReference>
<dbReference type="RefSeq" id="XP_010248462.2">
    <property type="nucleotide sequence ID" value="XM_010250160.2"/>
</dbReference>
<dbReference type="InterPro" id="IPR013601">
    <property type="entry name" value="FAE1_typ3_polyketide_synth"/>
</dbReference>
<dbReference type="UniPathway" id="UPA00094"/>
<dbReference type="Pfam" id="PF08392">
    <property type="entry name" value="FAE1_CUT1_RppA"/>
    <property type="match status" value="1"/>
</dbReference>
<dbReference type="EC" id="2.3.1.-" evidence="4"/>
<dbReference type="OMA" id="GHVEAPK"/>
<protein>
    <recommendedName>
        <fullName evidence="4">3-ketoacyl-CoA synthase</fullName>
        <ecNumber evidence="4">2.3.1.-</ecNumber>
    </recommendedName>
</protein>
<evidence type="ECO:0000256" key="1">
    <source>
        <dbReference type="ARBA" id="ARBA00005531"/>
    </source>
</evidence>
<organism evidence="5 6">
    <name type="scientific">Nelumbo nucifera</name>
    <name type="common">Sacred lotus</name>
    <dbReference type="NCBI Taxonomy" id="4432"/>
    <lineage>
        <taxon>Eukaryota</taxon>
        <taxon>Viridiplantae</taxon>
        <taxon>Streptophyta</taxon>
        <taxon>Embryophyta</taxon>
        <taxon>Tracheophyta</taxon>
        <taxon>Spermatophyta</taxon>
        <taxon>Magnoliopsida</taxon>
        <taxon>Proteales</taxon>
        <taxon>Nelumbonaceae</taxon>
        <taxon>Nelumbo</taxon>
    </lineage>
</organism>
<reference evidence="6" key="1">
    <citation type="submission" date="2025-08" db="UniProtKB">
        <authorList>
            <consortium name="RefSeq"/>
        </authorList>
    </citation>
    <scope>IDENTIFICATION</scope>
</reference>
<dbReference type="STRING" id="4432.A0A1U7Z7R3"/>
<dbReference type="eggNOG" id="ENOG502QRZR">
    <property type="taxonomic scope" value="Eukaryota"/>
</dbReference>
<name>A0A1U7Z7R3_NELNU</name>
<dbReference type="Gene3D" id="3.40.47.10">
    <property type="match status" value="1"/>
</dbReference>
<evidence type="ECO:0000256" key="2">
    <source>
        <dbReference type="ARBA" id="ARBA00022679"/>
    </source>
</evidence>
<keyword evidence="2 4" id="KW-0808">Transferase</keyword>
<evidence type="ECO:0000256" key="4">
    <source>
        <dbReference type="PIRNR" id="PIRNR036417"/>
    </source>
</evidence>
<dbReference type="CDD" id="cd00831">
    <property type="entry name" value="CHS_like"/>
    <property type="match status" value="1"/>
</dbReference>
<dbReference type="OrthoDB" id="329835at2759"/>
<dbReference type="PANTHER" id="PTHR31561">
    <property type="entry name" value="3-KETOACYL-COA SYNTHASE"/>
    <property type="match status" value="1"/>
</dbReference>
<evidence type="ECO:0000256" key="3">
    <source>
        <dbReference type="ARBA" id="ARBA00023315"/>
    </source>
</evidence>
<evidence type="ECO:0000313" key="6">
    <source>
        <dbReference type="RefSeq" id="XP_010248462.2"/>
    </source>
</evidence>
<dbReference type="AlphaFoldDB" id="A0A1U7Z7R3"/>
<gene>
    <name evidence="6" type="primary">LOC104591366</name>
</gene>